<evidence type="ECO:0000313" key="2">
    <source>
        <dbReference type="EMBL" id="QJW93332.1"/>
    </source>
</evidence>
<name>A0A6M5YK27_9BACT</name>
<protein>
    <submittedName>
        <fullName evidence="2">Uncharacterized protein</fullName>
    </submittedName>
</protein>
<evidence type="ECO:0000256" key="1">
    <source>
        <dbReference type="SAM" id="MobiDB-lite"/>
    </source>
</evidence>
<feature type="region of interest" description="Disordered" evidence="1">
    <location>
        <begin position="316"/>
        <end position="358"/>
    </location>
</feature>
<keyword evidence="3" id="KW-1185">Reference proteome</keyword>
<feature type="compositionally biased region" description="Basic and acidic residues" evidence="1">
    <location>
        <begin position="318"/>
        <end position="334"/>
    </location>
</feature>
<accession>A0A6M5YK27</accession>
<feature type="region of interest" description="Disordered" evidence="1">
    <location>
        <begin position="14"/>
        <end position="41"/>
    </location>
</feature>
<dbReference type="AlphaFoldDB" id="A0A6M5YK27"/>
<feature type="region of interest" description="Disordered" evidence="1">
    <location>
        <begin position="206"/>
        <end position="252"/>
    </location>
</feature>
<gene>
    <name evidence="2" type="ORF">FTUN_0838</name>
</gene>
<evidence type="ECO:0000313" key="3">
    <source>
        <dbReference type="Proteomes" id="UP000503447"/>
    </source>
</evidence>
<dbReference type="KEGG" id="ftj:FTUN_0838"/>
<reference evidence="3" key="1">
    <citation type="submission" date="2020-05" db="EMBL/GenBank/DDBJ databases">
        <title>Frigoriglobus tundricola gen. nov., sp. nov., a psychrotolerant cellulolytic planctomycete of the family Gemmataceae with two divergent copies of 16S rRNA gene.</title>
        <authorList>
            <person name="Kulichevskaya I.S."/>
            <person name="Ivanova A.A."/>
            <person name="Naumoff D.G."/>
            <person name="Beletsky A.V."/>
            <person name="Rijpstra W.I.C."/>
            <person name="Sinninghe Damste J.S."/>
            <person name="Mardanov A.V."/>
            <person name="Ravin N.V."/>
            <person name="Dedysh S.N."/>
        </authorList>
    </citation>
    <scope>NUCLEOTIDE SEQUENCE [LARGE SCALE GENOMIC DNA]</scope>
    <source>
        <strain evidence="3">PL17</strain>
    </source>
</reference>
<dbReference type="EMBL" id="CP053452">
    <property type="protein sequence ID" value="QJW93332.1"/>
    <property type="molecule type" value="Genomic_DNA"/>
</dbReference>
<dbReference type="RefSeq" id="WP_171469539.1">
    <property type="nucleotide sequence ID" value="NZ_CP053452.2"/>
</dbReference>
<organism evidence="2 3">
    <name type="scientific">Frigoriglobus tundricola</name>
    <dbReference type="NCBI Taxonomy" id="2774151"/>
    <lineage>
        <taxon>Bacteria</taxon>
        <taxon>Pseudomonadati</taxon>
        <taxon>Planctomycetota</taxon>
        <taxon>Planctomycetia</taxon>
        <taxon>Gemmatales</taxon>
        <taxon>Gemmataceae</taxon>
        <taxon>Frigoriglobus</taxon>
    </lineage>
</organism>
<proteinExistence type="predicted"/>
<sequence>MKIYAKTIDTWVTRTPVPPEPLKPGDKAPGKPGEPPAPGVKYQLDRAHCEDDTEVVVHQDPTDPTKPRGVDILGRVLIIDGSPFGNVMRVFGWPVAPGKIDARPGEVHREDMSLLGPEVVLDQVHNASSVRGRGALKMPANSDLSGGELAQPQEIVVHWRDSMKFEGAKRSAQFEGKVFAKQGESWILCHQMNVLFDRPVYFNQMQKKPEPGAKPPAPKGAGDPKGRADPKGANPDENPKIETVSCYPAPADSTEDREDWIVRFKQVEFDTTGRVIKTQQLRAQEFQVDAQARDATGGQPYQRMKAFGPGELRIWQLGDKDSTGPGAEGKKDPAPKSAGGPAKAPAPPRTKPAEGEDQELKLTVVKFNGRMTAIDKGKVFQKATFEDTVDAVNFPSDRDDVDMANFRPPLRTVWLKCSKELIVWTHKKDAAPPVQRMDAFGNAYFRSDEHEGLGETINHDGKKMILTGSKGLPAQITNRFNSGSQEIGEQIIYDKSTGDIKVNRSFGSQFNGGGGGGGPKK</sequence>
<dbReference type="Proteomes" id="UP000503447">
    <property type="component" value="Chromosome"/>
</dbReference>